<reference evidence="3 4" key="1">
    <citation type="submission" date="2024-06" db="EMBL/GenBank/DDBJ databases">
        <authorList>
            <person name="Woo H."/>
        </authorList>
    </citation>
    <scope>NUCLEOTIDE SEQUENCE [LARGE SCALE GENOMIC DNA]</scope>
    <source>
        <strain evidence="3 4">S2-g</strain>
    </source>
</reference>
<comment type="caution">
    <text evidence="3">The sequence shown here is derived from an EMBL/GenBank/DDBJ whole genome shotgun (WGS) entry which is preliminary data.</text>
</comment>
<dbReference type="InterPro" id="IPR050266">
    <property type="entry name" value="AB_hydrolase_sf"/>
</dbReference>
<dbReference type="RefSeq" id="WP_367843753.1">
    <property type="nucleotide sequence ID" value="NZ_JBFOHL010000003.1"/>
</dbReference>
<evidence type="ECO:0000313" key="3">
    <source>
        <dbReference type="EMBL" id="MEW9623442.1"/>
    </source>
</evidence>
<dbReference type="Gene3D" id="3.40.50.1820">
    <property type="entry name" value="alpha/beta hydrolase"/>
    <property type="match status" value="1"/>
</dbReference>
<organism evidence="3 4">
    <name type="scientific">Rhodanobacter geophilus</name>
    <dbReference type="NCBI Taxonomy" id="3162488"/>
    <lineage>
        <taxon>Bacteria</taxon>
        <taxon>Pseudomonadati</taxon>
        <taxon>Pseudomonadota</taxon>
        <taxon>Gammaproteobacteria</taxon>
        <taxon>Lysobacterales</taxon>
        <taxon>Rhodanobacteraceae</taxon>
        <taxon>Rhodanobacter</taxon>
    </lineage>
</organism>
<proteinExistence type="predicted"/>
<protein>
    <submittedName>
        <fullName evidence="3">Alpha/beta fold hydrolase</fullName>
    </submittedName>
</protein>
<dbReference type="PANTHER" id="PTHR43798">
    <property type="entry name" value="MONOACYLGLYCEROL LIPASE"/>
    <property type="match status" value="1"/>
</dbReference>
<keyword evidence="1 3" id="KW-0378">Hydrolase</keyword>
<dbReference type="InterPro" id="IPR000073">
    <property type="entry name" value="AB_hydrolase_1"/>
</dbReference>
<name>A0ABV3QLL8_9GAMM</name>
<dbReference type="InterPro" id="IPR029058">
    <property type="entry name" value="AB_hydrolase_fold"/>
</dbReference>
<gene>
    <name evidence="3" type="ORF">ABQJ56_04300</name>
</gene>
<keyword evidence="4" id="KW-1185">Reference proteome</keyword>
<evidence type="ECO:0000313" key="4">
    <source>
        <dbReference type="Proteomes" id="UP001556170"/>
    </source>
</evidence>
<dbReference type="PRINTS" id="PR00111">
    <property type="entry name" value="ABHYDROLASE"/>
</dbReference>
<dbReference type="Pfam" id="PF00561">
    <property type="entry name" value="Abhydrolase_1"/>
    <property type="match status" value="1"/>
</dbReference>
<feature type="domain" description="AB hydrolase-1" evidence="2">
    <location>
        <begin position="26"/>
        <end position="257"/>
    </location>
</feature>
<dbReference type="GO" id="GO:0016787">
    <property type="term" value="F:hydrolase activity"/>
    <property type="evidence" value="ECO:0007669"/>
    <property type="project" value="UniProtKB-KW"/>
</dbReference>
<evidence type="ECO:0000259" key="2">
    <source>
        <dbReference type="Pfam" id="PF00561"/>
    </source>
</evidence>
<dbReference type="EMBL" id="JBFOHL010000003">
    <property type="protein sequence ID" value="MEW9623442.1"/>
    <property type="molecule type" value="Genomic_DNA"/>
</dbReference>
<dbReference type="SUPFAM" id="SSF53474">
    <property type="entry name" value="alpha/beta-Hydrolases"/>
    <property type="match status" value="1"/>
</dbReference>
<sequence length="281" mass="30261">MSATTRQVDVAGARLHVEHAGAGETVTMLHGFLVDSGQWDREFAALARDHRVLRYDARGFGRSTIEPGAYAHHEDLAAVLDALGVERTALLACSGGAATALDFALAHPGRVSALIFIGAGYWGRFADRTPAARAFLQALDSYDVAGMIDSSLRAFTDGPRRGAGEVDAEARRHTQAMTTQVFRAEPNYWRRAAQDQRMPQPSALARLHAIEAPTLLVVGSEDQPEVHELSEELAAGIRRSRQLVVQAAGHHANLEAPDTVLAEIRAWLARHAARDVPAAAA</sequence>
<dbReference type="Proteomes" id="UP001556170">
    <property type="component" value="Unassembled WGS sequence"/>
</dbReference>
<dbReference type="PANTHER" id="PTHR43798:SF31">
    <property type="entry name" value="AB HYDROLASE SUPERFAMILY PROTEIN YCLE"/>
    <property type="match status" value="1"/>
</dbReference>
<evidence type="ECO:0000256" key="1">
    <source>
        <dbReference type="ARBA" id="ARBA00022801"/>
    </source>
</evidence>
<accession>A0ABV3QLL8</accession>